<dbReference type="GO" id="GO:0000272">
    <property type="term" value="P:polysaccharide catabolic process"/>
    <property type="evidence" value="ECO:0007669"/>
    <property type="project" value="UniProtKB-KW"/>
</dbReference>
<dbReference type="PROSITE" id="PS00774">
    <property type="entry name" value="CHITINASE_19_2"/>
    <property type="match status" value="1"/>
</dbReference>
<dbReference type="GO" id="GO:0003755">
    <property type="term" value="F:peptidyl-prolyl cis-trans isomerase activity"/>
    <property type="evidence" value="ECO:0007669"/>
    <property type="project" value="UniProtKB-KW"/>
</dbReference>
<keyword evidence="7" id="KW-1015">Disulfide bond</keyword>
<evidence type="ECO:0000256" key="8">
    <source>
        <dbReference type="ARBA" id="ARBA00023277"/>
    </source>
</evidence>
<keyword evidence="11" id="KW-0413">Isomerase</keyword>
<keyword evidence="3 12" id="KW-0732">Signal</keyword>
<gene>
    <name evidence="14" type="ORF">HKW66_Vig0139230</name>
</gene>
<dbReference type="SUPFAM" id="SSF54534">
    <property type="entry name" value="FKBP-like"/>
    <property type="match status" value="1"/>
</dbReference>
<protein>
    <recommendedName>
        <fullName evidence="11">peptidylprolyl isomerase</fullName>
        <ecNumber evidence="11">5.2.1.8</ecNumber>
    </recommendedName>
</protein>
<dbReference type="InterPro" id="IPR000726">
    <property type="entry name" value="Glyco_hydro_19_cat"/>
</dbReference>
<keyword evidence="10" id="KW-0624">Polysaccharide degradation</keyword>
<evidence type="ECO:0000259" key="13">
    <source>
        <dbReference type="PROSITE" id="PS50059"/>
    </source>
</evidence>
<comment type="caution">
    <text evidence="14">The sequence shown here is derived from an EMBL/GenBank/DDBJ whole genome shotgun (WGS) entry which is preliminary data.</text>
</comment>
<evidence type="ECO:0000256" key="10">
    <source>
        <dbReference type="ARBA" id="ARBA00023326"/>
    </source>
</evidence>
<keyword evidence="2" id="KW-0147">Chitin-binding</keyword>
<evidence type="ECO:0000256" key="2">
    <source>
        <dbReference type="ARBA" id="ARBA00022669"/>
    </source>
</evidence>
<evidence type="ECO:0000256" key="1">
    <source>
        <dbReference type="ARBA" id="ARBA00000822"/>
    </source>
</evidence>
<dbReference type="PROSITE" id="PS50059">
    <property type="entry name" value="FKBP_PPIASE"/>
    <property type="match status" value="1"/>
</dbReference>
<dbReference type="Pfam" id="PF00182">
    <property type="entry name" value="Glyco_hydro_19"/>
    <property type="match status" value="3"/>
</dbReference>
<evidence type="ECO:0000256" key="3">
    <source>
        <dbReference type="ARBA" id="ARBA00022729"/>
    </source>
</evidence>
<proteinExistence type="predicted"/>
<evidence type="ECO:0000256" key="5">
    <source>
        <dbReference type="ARBA" id="ARBA00022821"/>
    </source>
</evidence>
<evidence type="ECO:0000313" key="15">
    <source>
        <dbReference type="Proteomes" id="UP000743370"/>
    </source>
</evidence>
<dbReference type="Gene3D" id="1.10.530.10">
    <property type="match status" value="2"/>
</dbReference>
<accession>A0A8T0KEA0</accession>
<keyword evidence="9" id="KW-0326">Glycosidase</keyword>
<dbReference type="Gene3D" id="3.30.20.10">
    <property type="entry name" value="Endochitinase, domain 2"/>
    <property type="match status" value="2"/>
</dbReference>
<dbReference type="GO" id="GO:0016998">
    <property type="term" value="P:cell wall macromolecule catabolic process"/>
    <property type="evidence" value="ECO:0007669"/>
    <property type="project" value="InterPro"/>
</dbReference>
<keyword evidence="11" id="KW-0697">Rotamase</keyword>
<dbReference type="FunFam" id="1.10.530.10:FF:000052">
    <property type="entry name" value="Endochitinase PR4"/>
    <property type="match status" value="1"/>
</dbReference>
<dbReference type="SUPFAM" id="SSF53955">
    <property type="entry name" value="Lysozyme-like"/>
    <property type="match status" value="2"/>
</dbReference>
<name>A0A8T0KEA0_PHAAN</name>
<feature type="domain" description="PPIase FKBP-type" evidence="13">
    <location>
        <begin position="598"/>
        <end position="670"/>
    </location>
</feature>
<evidence type="ECO:0000256" key="9">
    <source>
        <dbReference type="ARBA" id="ARBA00023295"/>
    </source>
</evidence>
<evidence type="ECO:0000313" key="14">
    <source>
        <dbReference type="EMBL" id="KAG2397841.1"/>
    </source>
</evidence>
<dbReference type="EMBL" id="JABFOF010000005">
    <property type="protein sequence ID" value="KAG2397841.1"/>
    <property type="molecule type" value="Genomic_DNA"/>
</dbReference>
<evidence type="ECO:0000256" key="7">
    <source>
        <dbReference type="ARBA" id="ARBA00023157"/>
    </source>
</evidence>
<dbReference type="GO" id="GO:0006952">
    <property type="term" value="P:defense response"/>
    <property type="evidence" value="ECO:0007669"/>
    <property type="project" value="UniProtKB-KW"/>
</dbReference>
<dbReference type="InterPro" id="IPR023346">
    <property type="entry name" value="Lysozyme-like_dom_sf"/>
</dbReference>
<dbReference type="GO" id="GO:0008843">
    <property type="term" value="F:endochitinase activity"/>
    <property type="evidence" value="ECO:0007669"/>
    <property type="project" value="UniProtKB-EC"/>
</dbReference>
<dbReference type="PANTHER" id="PTHR22595">
    <property type="entry name" value="CHITINASE-RELATED"/>
    <property type="match status" value="1"/>
</dbReference>
<feature type="signal peptide" evidence="12">
    <location>
        <begin position="1"/>
        <end position="26"/>
    </location>
</feature>
<dbReference type="EC" id="5.2.1.8" evidence="11"/>
<dbReference type="Gene3D" id="3.10.50.40">
    <property type="match status" value="1"/>
</dbReference>
<evidence type="ECO:0000256" key="4">
    <source>
        <dbReference type="ARBA" id="ARBA00022801"/>
    </source>
</evidence>
<keyword evidence="6" id="KW-0146">Chitin degradation</keyword>
<comment type="catalytic activity">
    <reaction evidence="11">
        <text>[protein]-peptidylproline (omega=180) = [protein]-peptidylproline (omega=0)</text>
        <dbReference type="Rhea" id="RHEA:16237"/>
        <dbReference type="Rhea" id="RHEA-COMP:10747"/>
        <dbReference type="Rhea" id="RHEA-COMP:10748"/>
        <dbReference type="ChEBI" id="CHEBI:83833"/>
        <dbReference type="ChEBI" id="CHEBI:83834"/>
        <dbReference type="EC" id="5.2.1.8"/>
    </reaction>
</comment>
<reference evidence="14 15" key="1">
    <citation type="submission" date="2020-05" db="EMBL/GenBank/DDBJ databases">
        <title>Vigna angularis (adzuki bean) Var. LongXiaoDou No. 4 denovo assembly.</title>
        <authorList>
            <person name="Xiang H."/>
        </authorList>
    </citation>
    <scope>NUCLEOTIDE SEQUENCE [LARGE SCALE GENOMIC DNA]</scope>
    <source>
        <tissue evidence="14">Leaf</tissue>
    </source>
</reference>
<sequence>MTSKVAGFVTTLFMMVMMMVPKTVSAENIDRIVTQQFFDMIINQADGDCPGKNFYSRDAFLKAHNSYHRFGNMNTEDDSKREVAAAFAHFTHETGQEIGGASRDYCDESNIEFPCAPNKGYYGRGPIQLSWNFNYGPAGQNIGFDGLNAPQTVANDPVVSFKTALWYWMEFVRPVMNQGFGATIRAINGYLECNQGNPETVNARVYYYTQYCSQLGVAPVITQFDRILHQAMWNNKVQNMNAGVTRVTMSFLALMLIGCQQGACYGTDTANHVTVADIVTTEFFNAILDEGDDDADCPGKDFYSRQAFLHALNSYKQFGRSGSVDDSKREIAAAFAHFTHETQHFCYIEETEGESKDYCDESNSDQYPCAADKEYYGRGPIQLKWNYNYGAAGESIGFDGLKAPETVGSDPVVSFKTALWYWTENVSPVMEQGFGETIRAMKGEVECDGGNPDAVQARVDYYTQYCSQLGVAPVRQEEQESVLDLCFSFWTPLAFSVDMGFNGLFRVDQGCLEVAQQCQSILVDKFRRLVVKVESSETRECTTAMFNANSRRNFLGLALGVSGLFIGSMDASGAGLPPEEKPKLCDETCEKELENVCSLEKGQFYIFRVGSGQVIPGLDEGILSMKVGGKRRLYIPGSLAFPKGLTSAPGRPRVAPSSPVIFDVSLEYIPGLEVDEE</sequence>
<keyword evidence="5" id="KW-0611">Plant defense</keyword>
<evidence type="ECO:0000256" key="6">
    <source>
        <dbReference type="ARBA" id="ARBA00023024"/>
    </source>
</evidence>
<dbReference type="AlphaFoldDB" id="A0A8T0KEA0"/>
<dbReference type="InterPro" id="IPR001179">
    <property type="entry name" value="PPIase_FKBP_dom"/>
</dbReference>
<dbReference type="Proteomes" id="UP000743370">
    <property type="component" value="Unassembled WGS sequence"/>
</dbReference>
<dbReference type="InterPro" id="IPR046357">
    <property type="entry name" value="PPIase_dom_sf"/>
</dbReference>
<keyword evidence="8" id="KW-0119">Carbohydrate metabolism</keyword>
<evidence type="ECO:0000256" key="11">
    <source>
        <dbReference type="PROSITE-ProRule" id="PRU00277"/>
    </source>
</evidence>
<feature type="chain" id="PRO_5035792526" description="peptidylprolyl isomerase" evidence="12">
    <location>
        <begin position="27"/>
        <end position="677"/>
    </location>
</feature>
<evidence type="ECO:0000256" key="12">
    <source>
        <dbReference type="SAM" id="SignalP"/>
    </source>
</evidence>
<dbReference type="GO" id="GO:0008061">
    <property type="term" value="F:chitin binding"/>
    <property type="evidence" value="ECO:0007669"/>
    <property type="project" value="UniProtKB-KW"/>
</dbReference>
<dbReference type="CDD" id="cd00325">
    <property type="entry name" value="chitinase_GH19"/>
    <property type="match status" value="2"/>
</dbReference>
<dbReference type="PROSITE" id="PS00773">
    <property type="entry name" value="CHITINASE_19_1"/>
    <property type="match status" value="2"/>
</dbReference>
<dbReference type="FunFam" id="3.30.20.10:FF:000001">
    <property type="entry name" value="Endochitinase (Chitinase)"/>
    <property type="match status" value="2"/>
</dbReference>
<dbReference type="Pfam" id="PF00254">
    <property type="entry name" value="FKBP_C"/>
    <property type="match status" value="1"/>
</dbReference>
<dbReference type="PANTHER" id="PTHR22595:SF193">
    <property type="entry name" value="ENDOCHITINASE EP3"/>
    <property type="match status" value="1"/>
</dbReference>
<keyword evidence="4" id="KW-0378">Hydrolase</keyword>
<comment type="catalytic activity">
    <reaction evidence="1">
        <text>Random endo-hydrolysis of N-acetyl-beta-D-glucosaminide (1-&gt;4)-beta-linkages in chitin and chitodextrins.</text>
        <dbReference type="EC" id="3.2.1.14"/>
    </reaction>
</comment>
<dbReference type="GO" id="GO:0006032">
    <property type="term" value="P:chitin catabolic process"/>
    <property type="evidence" value="ECO:0007669"/>
    <property type="project" value="UniProtKB-KW"/>
</dbReference>
<organism evidence="14 15">
    <name type="scientific">Phaseolus angularis</name>
    <name type="common">Azuki bean</name>
    <name type="synonym">Vigna angularis</name>
    <dbReference type="NCBI Taxonomy" id="3914"/>
    <lineage>
        <taxon>Eukaryota</taxon>
        <taxon>Viridiplantae</taxon>
        <taxon>Streptophyta</taxon>
        <taxon>Embryophyta</taxon>
        <taxon>Tracheophyta</taxon>
        <taxon>Spermatophyta</taxon>
        <taxon>Magnoliopsida</taxon>
        <taxon>eudicotyledons</taxon>
        <taxon>Gunneridae</taxon>
        <taxon>Pentapetalae</taxon>
        <taxon>rosids</taxon>
        <taxon>fabids</taxon>
        <taxon>Fabales</taxon>
        <taxon>Fabaceae</taxon>
        <taxon>Papilionoideae</taxon>
        <taxon>50 kb inversion clade</taxon>
        <taxon>NPAAA clade</taxon>
        <taxon>indigoferoid/millettioid clade</taxon>
        <taxon>Phaseoleae</taxon>
        <taxon>Vigna</taxon>
    </lineage>
</organism>